<dbReference type="GO" id="GO:0016491">
    <property type="term" value="F:oxidoreductase activity"/>
    <property type="evidence" value="ECO:0007669"/>
    <property type="project" value="UniProtKB-KW"/>
</dbReference>
<dbReference type="InterPro" id="IPR036812">
    <property type="entry name" value="NAD(P)_OxRdtase_dom_sf"/>
</dbReference>
<accession>A0A1R3RAH8</accession>
<keyword evidence="1" id="KW-0560">Oxidoreductase</keyword>
<dbReference type="EMBL" id="KV907510">
    <property type="protein sequence ID" value="OOF91489.1"/>
    <property type="molecule type" value="Genomic_DNA"/>
</dbReference>
<evidence type="ECO:0000313" key="5">
    <source>
        <dbReference type="Proteomes" id="UP000188318"/>
    </source>
</evidence>
<evidence type="ECO:0000259" key="3">
    <source>
        <dbReference type="Pfam" id="PF00248"/>
    </source>
</evidence>
<feature type="domain" description="NADP-dependent oxidoreductase" evidence="3">
    <location>
        <begin position="34"/>
        <end position="290"/>
    </location>
</feature>
<evidence type="ECO:0000313" key="4">
    <source>
        <dbReference type="EMBL" id="OOF91489.1"/>
    </source>
</evidence>
<comment type="similarity">
    <text evidence="2">Belongs to the aldo/keto reductase family. Aldo/keto reductase 2 subfamily.</text>
</comment>
<dbReference type="STRING" id="602072.A0A1R3RAH8"/>
<dbReference type="InterPro" id="IPR023210">
    <property type="entry name" value="NADP_OxRdtase_dom"/>
</dbReference>
<proteinExistence type="inferred from homology"/>
<dbReference type="Proteomes" id="UP000188318">
    <property type="component" value="Unassembled WGS sequence"/>
</dbReference>
<dbReference type="SUPFAM" id="SSF51430">
    <property type="entry name" value="NAD(P)-linked oxidoreductase"/>
    <property type="match status" value="1"/>
</dbReference>
<dbReference type="PANTHER" id="PTHR43364:SF15">
    <property type="entry name" value="ARYL-ALCOHOL DEHYDROGENASE AAD16-RELATED"/>
    <property type="match status" value="1"/>
</dbReference>
<reference evidence="5" key="1">
    <citation type="journal article" date="2017" name="Genome Biol.">
        <title>Comparative genomics reveals high biological diversity and specific adaptations in the industrially and medically important fungal genus Aspergillus.</title>
        <authorList>
            <person name="de Vries R.P."/>
            <person name="Riley R."/>
            <person name="Wiebenga A."/>
            <person name="Aguilar-Osorio G."/>
            <person name="Amillis S."/>
            <person name="Uchima C.A."/>
            <person name="Anderluh G."/>
            <person name="Asadollahi M."/>
            <person name="Askin M."/>
            <person name="Barry K."/>
            <person name="Battaglia E."/>
            <person name="Bayram O."/>
            <person name="Benocci T."/>
            <person name="Braus-Stromeyer S.A."/>
            <person name="Caldana C."/>
            <person name="Canovas D."/>
            <person name="Cerqueira G.C."/>
            <person name="Chen F."/>
            <person name="Chen W."/>
            <person name="Choi C."/>
            <person name="Clum A."/>
            <person name="Dos Santos R.A."/>
            <person name="Damasio A.R."/>
            <person name="Diallinas G."/>
            <person name="Emri T."/>
            <person name="Fekete E."/>
            <person name="Flipphi M."/>
            <person name="Freyberg S."/>
            <person name="Gallo A."/>
            <person name="Gournas C."/>
            <person name="Habgood R."/>
            <person name="Hainaut M."/>
            <person name="Harispe M.L."/>
            <person name="Henrissat B."/>
            <person name="Hilden K.S."/>
            <person name="Hope R."/>
            <person name="Hossain A."/>
            <person name="Karabika E."/>
            <person name="Karaffa L."/>
            <person name="Karanyi Z."/>
            <person name="Krasevec N."/>
            <person name="Kuo A."/>
            <person name="Kusch H."/>
            <person name="LaButti K."/>
            <person name="Lagendijk E.L."/>
            <person name="Lapidus A."/>
            <person name="Levasseur A."/>
            <person name="Lindquist E."/>
            <person name="Lipzen A."/>
            <person name="Logrieco A.F."/>
            <person name="MacCabe A."/>
            <person name="Maekelae M.R."/>
            <person name="Malavazi I."/>
            <person name="Melin P."/>
            <person name="Meyer V."/>
            <person name="Mielnichuk N."/>
            <person name="Miskei M."/>
            <person name="Molnar A.P."/>
            <person name="Mule G."/>
            <person name="Ngan C.Y."/>
            <person name="Orejas M."/>
            <person name="Orosz E."/>
            <person name="Ouedraogo J.P."/>
            <person name="Overkamp K.M."/>
            <person name="Park H.-S."/>
            <person name="Perrone G."/>
            <person name="Piumi F."/>
            <person name="Punt P.J."/>
            <person name="Ram A.F."/>
            <person name="Ramon A."/>
            <person name="Rauscher S."/>
            <person name="Record E."/>
            <person name="Riano-Pachon D.M."/>
            <person name="Robert V."/>
            <person name="Roehrig J."/>
            <person name="Ruller R."/>
            <person name="Salamov A."/>
            <person name="Salih N.S."/>
            <person name="Samson R.A."/>
            <person name="Sandor E."/>
            <person name="Sanguinetti M."/>
            <person name="Schuetze T."/>
            <person name="Sepcic K."/>
            <person name="Shelest E."/>
            <person name="Sherlock G."/>
            <person name="Sophianopoulou V."/>
            <person name="Squina F.M."/>
            <person name="Sun H."/>
            <person name="Susca A."/>
            <person name="Todd R.B."/>
            <person name="Tsang A."/>
            <person name="Unkles S.E."/>
            <person name="van de Wiele N."/>
            <person name="van Rossen-Uffink D."/>
            <person name="Oliveira J.V."/>
            <person name="Vesth T.C."/>
            <person name="Visser J."/>
            <person name="Yu J.-H."/>
            <person name="Zhou M."/>
            <person name="Andersen M.R."/>
            <person name="Archer D.B."/>
            <person name="Baker S.E."/>
            <person name="Benoit I."/>
            <person name="Brakhage A.A."/>
            <person name="Braus G.H."/>
            <person name="Fischer R."/>
            <person name="Frisvad J.C."/>
            <person name="Goldman G.H."/>
            <person name="Houbraken J."/>
            <person name="Oakley B."/>
            <person name="Pocsi I."/>
            <person name="Scazzocchio C."/>
            <person name="Seiboth B."/>
            <person name="vanKuyk P.A."/>
            <person name="Wortman J."/>
            <person name="Dyer P.S."/>
            <person name="Grigoriev I.V."/>
        </authorList>
    </citation>
    <scope>NUCLEOTIDE SEQUENCE [LARGE SCALE GENOMIC DNA]</scope>
    <source>
        <strain evidence="5">ITEM 5010</strain>
    </source>
</reference>
<protein>
    <recommendedName>
        <fullName evidence="3">NADP-dependent oxidoreductase domain-containing protein</fullName>
    </recommendedName>
</protein>
<gene>
    <name evidence="4" type="ORF">ASPCADRAFT_56788</name>
</gene>
<evidence type="ECO:0000256" key="2">
    <source>
        <dbReference type="ARBA" id="ARBA00038157"/>
    </source>
</evidence>
<dbReference type="InterPro" id="IPR050523">
    <property type="entry name" value="AKR_Detox_Biosynth"/>
</dbReference>
<organism evidence="4 5">
    <name type="scientific">Aspergillus carbonarius (strain ITEM 5010)</name>
    <dbReference type="NCBI Taxonomy" id="602072"/>
    <lineage>
        <taxon>Eukaryota</taxon>
        <taxon>Fungi</taxon>
        <taxon>Dikarya</taxon>
        <taxon>Ascomycota</taxon>
        <taxon>Pezizomycotina</taxon>
        <taxon>Eurotiomycetes</taxon>
        <taxon>Eurotiomycetidae</taxon>
        <taxon>Eurotiales</taxon>
        <taxon>Aspergillaceae</taxon>
        <taxon>Aspergillus</taxon>
        <taxon>Aspergillus subgen. Circumdati</taxon>
    </lineage>
</organism>
<dbReference type="PANTHER" id="PTHR43364">
    <property type="entry name" value="NADH-SPECIFIC METHYLGLYOXAL REDUCTASE-RELATED"/>
    <property type="match status" value="1"/>
</dbReference>
<dbReference type="OrthoDB" id="48988at2759"/>
<dbReference type="Pfam" id="PF00248">
    <property type="entry name" value="Aldo_ket_red"/>
    <property type="match status" value="1"/>
</dbReference>
<dbReference type="VEuPathDB" id="FungiDB:ASPCADRAFT_56788"/>
<name>A0A1R3RAH8_ASPC5</name>
<dbReference type="AlphaFoldDB" id="A0A1R3RAH8"/>
<sequence length="335" mass="37795">MESQILGKHRIDVSKVILNWKIHDNPCPKASTRFLPDDSALLLLKDAYDRGIDTWDITDCCANEKSETLIGRALTDYQIPRTRVVIMAKLGLPTFEPQALRQSGRAIRYGGTVHPMGLIHRYILDAVAASLVRLKTQYIDVLKVHYMEGAVPKELMAALNDLVQTGKVNYLCASNMYCWQLATLQYAAKMNGWTTFALTRGPYNLLYREGEREIYPFCKAEGIGIVSWDPLADGLLVGQGYLPAHGFPRYRLSGIQNGRILARVSQIAQLKRCSMRTLAIAWLLAKKVCPSVDMHDINNSAWEALMVRLTDYNMNVLEEEYRALPMDALNLNESL</sequence>
<evidence type="ECO:0000256" key="1">
    <source>
        <dbReference type="ARBA" id="ARBA00023002"/>
    </source>
</evidence>
<keyword evidence="5" id="KW-1185">Reference proteome</keyword>
<dbReference type="Gene3D" id="3.20.20.100">
    <property type="entry name" value="NADP-dependent oxidoreductase domain"/>
    <property type="match status" value="1"/>
</dbReference>